<keyword evidence="1" id="KW-1133">Transmembrane helix</keyword>
<name>A0A1V6UHY0_9EURO</name>
<comment type="caution">
    <text evidence="2">The sequence shown here is derived from an EMBL/GenBank/DDBJ whole genome shotgun (WGS) entry which is preliminary data.</text>
</comment>
<keyword evidence="1" id="KW-0472">Membrane</keyword>
<organism evidence="2 3">
    <name type="scientific">Penicillium coprophilum</name>
    <dbReference type="NCBI Taxonomy" id="36646"/>
    <lineage>
        <taxon>Eukaryota</taxon>
        <taxon>Fungi</taxon>
        <taxon>Dikarya</taxon>
        <taxon>Ascomycota</taxon>
        <taxon>Pezizomycotina</taxon>
        <taxon>Eurotiomycetes</taxon>
        <taxon>Eurotiomycetidae</taxon>
        <taxon>Eurotiales</taxon>
        <taxon>Aspergillaceae</taxon>
        <taxon>Penicillium</taxon>
    </lineage>
</organism>
<dbReference type="Proteomes" id="UP000191500">
    <property type="component" value="Unassembled WGS sequence"/>
</dbReference>
<dbReference type="EMBL" id="MDDG01000009">
    <property type="protein sequence ID" value="OQE38038.1"/>
    <property type="molecule type" value="Genomic_DNA"/>
</dbReference>
<sequence>MEPATVTVSRKVDTGSLIYHGIPYLIILLYHTRRHVRMYSSKFFKNKTCLYIHISTGIMESARYHITKARHGNDDLLPGMMDVTSCLIWSWSSVILVKTLRRGDPLTTRPPYQVAAFMRPVVCITSYFLKSPSLHRVSISALDSFVYARLAIFFLIYTPYLPGYSYSTIYSFSIPLAALFSVYSSRVRGASLLFFLLTAYVAKLNKWVTQRSRILQGSQPESYYDLIERYLLTGLISLGFAELDTLREVTKSDALTKPIDDEYVPKSENVS</sequence>
<dbReference type="AlphaFoldDB" id="A0A1V6UHY0"/>
<reference evidence="3" key="1">
    <citation type="journal article" date="2017" name="Nat. Microbiol.">
        <title>Global analysis of biosynthetic gene clusters reveals vast potential of secondary metabolite production in Penicillium species.</title>
        <authorList>
            <person name="Nielsen J.C."/>
            <person name="Grijseels S."/>
            <person name="Prigent S."/>
            <person name="Ji B."/>
            <person name="Dainat J."/>
            <person name="Nielsen K.F."/>
            <person name="Frisvad J.C."/>
            <person name="Workman M."/>
            <person name="Nielsen J."/>
        </authorList>
    </citation>
    <scope>NUCLEOTIDE SEQUENCE [LARGE SCALE GENOMIC DNA]</scope>
    <source>
        <strain evidence="3">IBT 31321</strain>
    </source>
</reference>
<keyword evidence="3" id="KW-1185">Reference proteome</keyword>
<feature type="transmembrane region" description="Helical" evidence="1">
    <location>
        <begin position="16"/>
        <end position="32"/>
    </location>
</feature>
<gene>
    <name evidence="2" type="ORF">PENCOP_c009G02181</name>
</gene>
<keyword evidence="1" id="KW-0812">Transmembrane</keyword>
<proteinExistence type="predicted"/>
<accession>A0A1V6UHY0</accession>
<evidence type="ECO:0000256" key="1">
    <source>
        <dbReference type="SAM" id="Phobius"/>
    </source>
</evidence>
<evidence type="ECO:0000313" key="2">
    <source>
        <dbReference type="EMBL" id="OQE38038.1"/>
    </source>
</evidence>
<protein>
    <submittedName>
        <fullName evidence="2">Uncharacterized protein</fullName>
    </submittedName>
</protein>
<evidence type="ECO:0000313" key="3">
    <source>
        <dbReference type="Proteomes" id="UP000191500"/>
    </source>
</evidence>
<feature type="transmembrane region" description="Helical" evidence="1">
    <location>
        <begin position="190"/>
        <end position="208"/>
    </location>
</feature>